<proteinExistence type="predicted"/>
<dbReference type="OrthoDB" id="4774874at2"/>
<dbReference type="RefSeq" id="WP_113859823.1">
    <property type="nucleotide sequence ID" value="NZ_PDCG01000002.1"/>
</dbReference>
<sequence length="252" mass="26545">MNKNSYSNLAKAWDFVENTVLEGQSQDMTRLRMEAQEAGLHQGSAAQADFLKMLVALTCSTSIIAIGTGSLVETLALIDGLDRVYAGGQTGSYTPGPASDPKEAPGPHSDHSGGQLTAVDSSAQGIEAIRRLFTNLSDHSRTTLRAVNAPASVFLPRLNAGVYQMIVVAGEAGNYQAAFDQASRLLSDHGLIVLTDMLAMEGPDAQGGLVNPADRSDKAVAMRTLLDDLVSDEGFDTSLIPVGTGLLLAQKR</sequence>
<dbReference type="EMBL" id="PDCG01000002">
    <property type="protein sequence ID" value="RBP98139.1"/>
    <property type="molecule type" value="Genomic_DNA"/>
</dbReference>
<evidence type="ECO:0000313" key="2">
    <source>
        <dbReference type="EMBL" id="RBP98139.1"/>
    </source>
</evidence>
<dbReference type="SUPFAM" id="SSF53335">
    <property type="entry name" value="S-adenosyl-L-methionine-dependent methyltransferases"/>
    <property type="match status" value="1"/>
</dbReference>
<organism evidence="2 3">
    <name type="scientific">Bifidobacterium aemilianum</name>
    <dbReference type="NCBI Taxonomy" id="2493120"/>
    <lineage>
        <taxon>Bacteria</taxon>
        <taxon>Bacillati</taxon>
        <taxon>Actinomycetota</taxon>
        <taxon>Actinomycetes</taxon>
        <taxon>Bifidobacteriales</taxon>
        <taxon>Bifidobacteriaceae</taxon>
        <taxon>Bifidobacterium</taxon>
    </lineage>
</organism>
<dbReference type="Gene3D" id="3.40.50.150">
    <property type="entry name" value="Vaccinia Virus protein VP39"/>
    <property type="match status" value="1"/>
</dbReference>
<dbReference type="GO" id="GO:0008168">
    <property type="term" value="F:methyltransferase activity"/>
    <property type="evidence" value="ECO:0007669"/>
    <property type="project" value="UniProtKB-KW"/>
</dbReference>
<dbReference type="InterPro" id="IPR029063">
    <property type="entry name" value="SAM-dependent_MTases_sf"/>
</dbReference>
<evidence type="ECO:0000256" key="1">
    <source>
        <dbReference type="SAM" id="MobiDB-lite"/>
    </source>
</evidence>
<dbReference type="AlphaFoldDB" id="A0A366K8Z4"/>
<evidence type="ECO:0000313" key="3">
    <source>
        <dbReference type="Proteomes" id="UP000252530"/>
    </source>
</evidence>
<accession>A0A366K8Z4</accession>
<dbReference type="Proteomes" id="UP000252530">
    <property type="component" value="Unassembled WGS sequence"/>
</dbReference>
<feature type="region of interest" description="Disordered" evidence="1">
    <location>
        <begin position="89"/>
        <end position="117"/>
    </location>
</feature>
<gene>
    <name evidence="2" type="ORF">CRD60_03025</name>
</gene>
<dbReference type="GO" id="GO:0032259">
    <property type="term" value="P:methylation"/>
    <property type="evidence" value="ECO:0007669"/>
    <property type="project" value="UniProtKB-KW"/>
</dbReference>
<feature type="compositionally biased region" description="Basic and acidic residues" evidence="1">
    <location>
        <begin position="100"/>
        <end position="111"/>
    </location>
</feature>
<keyword evidence="2" id="KW-0489">Methyltransferase</keyword>
<name>A0A366K8Z4_9BIFI</name>
<comment type="caution">
    <text evidence="2">The sequence shown here is derived from an EMBL/GenBank/DDBJ whole genome shotgun (WGS) entry which is preliminary data.</text>
</comment>
<protein>
    <submittedName>
        <fullName evidence="2">Methyltransferase</fullName>
    </submittedName>
</protein>
<reference evidence="2 3" key="1">
    <citation type="submission" date="2017-10" db="EMBL/GenBank/DDBJ databases">
        <title>Bifidobacterium xylocopum sp. nov. and Bifidobacterium aemilianum sp. nov., from the carpenter bee (Xylocopa violacea) digestive tract.</title>
        <authorList>
            <person name="Alberoni D."/>
            <person name="Baffoni L."/>
            <person name="Di Gioia D."/>
            <person name="Gaggia F."/>
            <person name="Biavati B."/>
        </authorList>
    </citation>
    <scope>NUCLEOTIDE SEQUENCE [LARGE SCALE GENOMIC DNA]</scope>
    <source>
        <strain evidence="2 3">XV10</strain>
    </source>
</reference>
<keyword evidence="2" id="KW-0808">Transferase</keyword>
<keyword evidence="3" id="KW-1185">Reference proteome</keyword>